<comment type="subcellular location">
    <subcellularLocation>
        <location evidence="3">Cell inner membrane</location>
        <topology evidence="3">Multi-pass membrane protein</topology>
    </subcellularLocation>
</comment>
<keyword evidence="21" id="KW-1185">Reference proteome</keyword>
<evidence type="ECO:0000256" key="12">
    <source>
        <dbReference type="ARBA" id="ARBA00023098"/>
    </source>
</evidence>
<keyword evidence="12" id="KW-0443">Lipid metabolism</keyword>
<dbReference type="RefSeq" id="WP_006680295.1">
    <property type="nucleotide sequence ID" value="NZ_JH815208.1"/>
</dbReference>
<feature type="transmembrane region" description="Helical" evidence="19">
    <location>
        <begin position="182"/>
        <end position="201"/>
    </location>
</feature>
<sequence>MTTGMTNTAENSDHNDSSLPAPTPTTGECGPAGIKRVIAAWAVHGLTMSGLVFACLAAVALVEGQIKLMWLWLGISMIVDGVDGTCARKACVRQVIPWFDGSVLDNIIDYITWTFLPAVFMYLYLPFGPKWVAMLMAIVATVSSVFCYANDGEKSSDNYFVGFPAAWNIVAVTMYITQSPAWMNVVTTLMLAVLTLVPLYFTHPMRVEKNRTSNIIVTVIWIAVTCFMVAVFPTIPMWANIIFWISSAWFLFTGFVRTYQGPAVSAK</sequence>
<keyword evidence="9" id="KW-0808">Transferase</keyword>
<dbReference type="GO" id="GO:0050520">
    <property type="term" value="F:phosphatidylcholine synthase activity"/>
    <property type="evidence" value="ECO:0007669"/>
    <property type="project" value="UniProtKB-EC"/>
</dbReference>
<evidence type="ECO:0000256" key="19">
    <source>
        <dbReference type="SAM" id="Phobius"/>
    </source>
</evidence>
<keyword evidence="11 19" id="KW-1133">Transmembrane helix</keyword>
<evidence type="ECO:0000313" key="21">
    <source>
        <dbReference type="Proteomes" id="UP000003994"/>
    </source>
</evidence>
<accession>K0YWI3</accession>
<keyword evidence="8" id="KW-0997">Cell inner membrane</keyword>
<organism evidence="20 21">
    <name type="scientific">Schaalia turicensis ACS-279-V-Col4</name>
    <dbReference type="NCBI Taxonomy" id="883077"/>
    <lineage>
        <taxon>Bacteria</taxon>
        <taxon>Bacillati</taxon>
        <taxon>Actinomycetota</taxon>
        <taxon>Actinomycetes</taxon>
        <taxon>Actinomycetales</taxon>
        <taxon>Actinomycetaceae</taxon>
        <taxon>Schaalia</taxon>
    </lineage>
</organism>
<dbReference type="Proteomes" id="UP000003994">
    <property type="component" value="Unassembled WGS sequence"/>
</dbReference>
<feature type="region of interest" description="Disordered" evidence="18">
    <location>
        <begin position="1"/>
        <end position="25"/>
    </location>
</feature>
<evidence type="ECO:0000256" key="6">
    <source>
        <dbReference type="ARBA" id="ARBA00022475"/>
    </source>
</evidence>
<keyword evidence="14" id="KW-0594">Phospholipid biosynthesis</keyword>
<evidence type="ECO:0000256" key="15">
    <source>
        <dbReference type="ARBA" id="ARBA00023211"/>
    </source>
</evidence>
<feature type="transmembrane region" description="Helical" evidence="19">
    <location>
        <begin position="38"/>
        <end position="62"/>
    </location>
</feature>
<evidence type="ECO:0000256" key="2">
    <source>
        <dbReference type="ARBA" id="ARBA00001936"/>
    </source>
</evidence>
<reference evidence="20 21" key="1">
    <citation type="submission" date="2012-07" db="EMBL/GenBank/DDBJ databases">
        <title>The Genome Sequence of Actinomyces turicensis ACS-279-V-COL4.</title>
        <authorList>
            <consortium name="The Broad Institute Genome Sequencing Platform"/>
            <person name="Earl A."/>
            <person name="Ward D."/>
            <person name="Feldgarden M."/>
            <person name="Gevers D."/>
            <person name="Saerens B."/>
            <person name="Vaneechoutte M."/>
            <person name="Walker B."/>
            <person name="Young S.K."/>
            <person name="Zeng Q."/>
            <person name="Gargeya S."/>
            <person name="Fitzgerald M."/>
            <person name="Haas B."/>
            <person name="Abouelleil A."/>
            <person name="Alvarado L."/>
            <person name="Arachchi H.M."/>
            <person name="Berlin A."/>
            <person name="Chapman S.B."/>
            <person name="Goldberg J."/>
            <person name="Griggs A."/>
            <person name="Gujja S."/>
            <person name="Hansen M."/>
            <person name="Howarth C."/>
            <person name="Imamovic A."/>
            <person name="Larimer J."/>
            <person name="McCowen C."/>
            <person name="Montmayeur A."/>
            <person name="Murphy C."/>
            <person name="Neiman D."/>
            <person name="Pearson M."/>
            <person name="Priest M."/>
            <person name="Roberts A."/>
            <person name="Saif S."/>
            <person name="Shea T."/>
            <person name="Sisk P."/>
            <person name="Sykes S."/>
            <person name="Wortman J."/>
            <person name="Nusbaum C."/>
            <person name="Birren B."/>
        </authorList>
    </citation>
    <scope>NUCLEOTIDE SEQUENCE [LARGE SCALE GENOMIC DNA]</scope>
    <source>
        <strain evidence="20 21">ACS-279-V-Col4</strain>
    </source>
</reference>
<keyword evidence="10 19" id="KW-0812">Transmembrane</keyword>
<keyword evidence="13 19" id="KW-0472">Membrane</keyword>
<evidence type="ECO:0000256" key="1">
    <source>
        <dbReference type="ARBA" id="ARBA00000958"/>
    </source>
</evidence>
<evidence type="ECO:0000313" key="20">
    <source>
        <dbReference type="EMBL" id="EJZ88227.1"/>
    </source>
</evidence>
<dbReference type="InterPro" id="IPR000462">
    <property type="entry name" value="CDP-OH_P_trans"/>
</dbReference>
<gene>
    <name evidence="20" type="ORF">HMPREF9241_00088</name>
</gene>
<dbReference type="STRING" id="883077.HMPREF9241_00088"/>
<dbReference type="HOGENOM" id="CLU_086279_0_0_11"/>
<keyword evidence="15" id="KW-0464">Manganese</keyword>
<dbReference type="GO" id="GO:0005886">
    <property type="term" value="C:plasma membrane"/>
    <property type="evidence" value="ECO:0007669"/>
    <property type="project" value="UniProtKB-SubCell"/>
</dbReference>
<evidence type="ECO:0000256" key="4">
    <source>
        <dbReference type="ARBA" id="ARBA00013195"/>
    </source>
</evidence>
<feature type="transmembrane region" description="Helical" evidence="19">
    <location>
        <begin position="131"/>
        <end position="149"/>
    </location>
</feature>
<dbReference type="EC" id="2.7.8.24" evidence="4"/>
<dbReference type="EMBL" id="AGWQ01000002">
    <property type="protein sequence ID" value="EJZ88227.1"/>
    <property type="molecule type" value="Genomic_DNA"/>
</dbReference>
<dbReference type="InterPro" id="IPR026027">
    <property type="entry name" value="PcS"/>
</dbReference>
<evidence type="ECO:0000256" key="3">
    <source>
        <dbReference type="ARBA" id="ARBA00004429"/>
    </source>
</evidence>
<protein>
    <recommendedName>
        <fullName evidence="5">Phosphatidylcholine synthase</fullName>
        <ecNumber evidence="4">2.7.8.24</ecNumber>
    </recommendedName>
    <alternativeName>
        <fullName evidence="17">CDP-diglyceride-choline O-phosphatidyltransferase</fullName>
    </alternativeName>
</protein>
<comment type="caution">
    <text evidence="20">The sequence shown here is derived from an EMBL/GenBank/DDBJ whole genome shotgun (WGS) entry which is preliminary data.</text>
</comment>
<comment type="cofactor">
    <cofactor evidence="2">
        <name>Mn(2+)</name>
        <dbReference type="ChEBI" id="CHEBI:29035"/>
    </cofactor>
</comment>
<evidence type="ECO:0000256" key="11">
    <source>
        <dbReference type="ARBA" id="ARBA00022989"/>
    </source>
</evidence>
<keyword evidence="6" id="KW-1003">Cell membrane</keyword>
<keyword evidence="16" id="KW-1208">Phospholipid metabolism</keyword>
<keyword evidence="7" id="KW-0444">Lipid biosynthesis</keyword>
<dbReference type="Gene3D" id="1.20.120.1760">
    <property type="match status" value="1"/>
</dbReference>
<proteinExistence type="predicted"/>
<evidence type="ECO:0000256" key="16">
    <source>
        <dbReference type="ARBA" id="ARBA00023264"/>
    </source>
</evidence>
<name>K0YWI3_9ACTO</name>
<comment type="catalytic activity">
    <reaction evidence="1">
        <text>a CDP-1,2-diacyl-sn-glycerol + choline = a 1,2-diacyl-sn-glycero-3-phosphocholine + CMP + H(+)</text>
        <dbReference type="Rhea" id="RHEA:14597"/>
        <dbReference type="ChEBI" id="CHEBI:15354"/>
        <dbReference type="ChEBI" id="CHEBI:15378"/>
        <dbReference type="ChEBI" id="CHEBI:57643"/>
        <dbReference type="ChEBI" id="CHEBI:58332"/>
        <dbReference type="ChEBI" id="CHEBI:60377"/>
        <dbReference type="EC" id="2.7.8.24"/>
    </reaction>
</comment>
<evidence type="ECO:0000256" key="8">
    <source>
        <dbReference type="ARBA" id="ARBA00022519"/>
    </source>
</evidence>
<evidence type="ECO:0000256" key="17">
    <source>
        <dbReference type="ARBA" id="ARBA00033321"/>
    </source>
</evidence>
<evidence type="ECO:0000256" key="7">
    <source>
        <dbReference type="ARBA" id="ARBA00022516"/>
    </source>
</evidence>
<evidence type="ECO:0000256" key="9">
    <source>
        <dbReference type="ARBA" id="ARBA00022679"/>
    </source>
</evidence>
<evidence type="ECO:0000256" key="18">
    <source>
        <dbReference type="SAM" id="MobiDB-lite"/>
    </source>
</evidence>
<evidence type="ECO:0000256" key="5">
    <source>
        <dbReference type="ARBA" id="ARBA00015623"/>
    </source>
</evidence>
<feature type="transmembrane region" description="Helical" evidence="19">
    <location>
        <begin position="213"/>
        <end position="235"/>
    </location>
</feature>
<dbReference type="PIRSF" id="PIRSF000851">
    <property type="entry name" value="PcS"/>
    <property type="match status" value="1"/>
</dbReference>
<feature type="transmembrane region" description="Helical" evidence="19">
    <location>
        <begin position="241"/>
        <end position="259"/>
    </location>
</feature>
<dbReference type="InterPro" id="IPR043130">
    <property type="entry name" value="CDP-OH_PTrfase_TM_dom"/>
</dbReference>
<dbReference type="GO" id="GO:0008654">
    <property type="term" value="P:phospholipid biosynthetic process"/>
    <property type="evidence" value="ECO:0007669"/>
    <property type="project" value="UniProtKB-KW"/>
</dbReference>
<evidence type="ECO:0000256" key="10">
    <source>
        <dbReference type="ARBA" id="ARBA00022692"/>
    </source>
</evidence>
<feature type="compositionally biased region" description="Polar residues" evidence="18">
    <location>
        <begin position="1"/>
        <end position="10"/>
    </location>
</feature>
<feature type="transmembrane region" description="Helical" evidence="19">
    <location>
        <begin position="158"/>
        <end position="176"/>
    </location>
</feature>
<evidence type="ECO:0000256" key="14">
    <source>
        <dbReference type="ARBA" id="ARBA00023209"/>
    </source>
</evidence>
<dbReference type="PATRIC" id="fig|883077.3.peg.85"/>
<dbReference type="AlphaFoldDB" id="K0YWI3"/>
<dbReference type="Pfam" id="PF01066">
    <property type="entry name" value="CDP-OH_P_transf"/>
    <property type="match status" value="1"/>
</dbReference>
<evidence type="ECO:0000256" key="13">
    <source>
        <dbReference type="ARBA" id="ARBA00023136"/>
    </source>
</evidence>
<dbReference type="eggNOG" id="COG1183">
    <property type="taxonomic scope" value="Bacteria"/>
</dbReference>